<accession>A0A1J5T949</accession>
<evidence type="ECO:0000256" key="4">
    <source>
        <dbReference type="ARBA" id="ARBA00022840"/>
    </source>
</evidence>
<name>A0A1J5T949_9ARCH</name>
<reference evidence="6 7" key="1">
    <citation type="submission" date="2016-08" db="EMBL/GenBank/DDBJ databases">
        <title>New Insights into Marine Group III Euryarchaeota, from dark to light.</title>
        <authorList>
            <person name="Haro-Moreno J.M."/>
            <person name="Rodriguez-Valera F."/>
            <person name="Lopez-Garcia P."/>
            <person name="Moreira D."/>
            <person name="Martin-Cuadrado A.B."/>
        </authorList>
    </citation>
    <scope>NUCLEOTIDE SEQUENCE [LARGE SCALE GENOMIC DNA]</scope>
    <source>
        <strain evidence="6">CG-Bathy1</strain>
    </source>
</reference>
<evidence type="ECO:0000256" key="2">
    <source>
        <dbReference type="ARBA" id="ARBA00022695"/>
    </source>
</evidence>
<dbReference type="GO" id="GO:0016779">
    <property type="term" value="F:nucleotidyltransferase activity"/>
    <property type="evidence" value="ECO:0007669"/>
    <property type="project" value="UniProtKB-KW"/>
</dbReference>
<dbReference type="Gene3D" id="3.40.50.620">
    <property type="entry name" value="HUPs"/>
    <property type="match status" value="1"/>
</dbReference>
<dbReference type="InterPro" id="IPR004821">
    <property type="entry name" value="Cyt_trans-like"/>
</dbReference>
<sequence>MAKIRVLATGVFDILHPGHIHFLRAAKDLGDELFVVVANDETVKRMKGDSVLSSEVRAKLISELKPVNEAVIGRSGDMLDIVVEDLKPNIVALGYDQRLFRTSELEEKLKERGLEAKVVRLPKMEHDLDGSRKIVAKIVRMHRDQKQD</sequence>
<evidence type="ECO:0000256" key="3">
    <source>
        <dbReference type="ARBA" id="ARBA00022741"/>
    </source>
</evidence>
<dbReference type="PANTHER" id="PTHR43793">
    <property type="entry name" value="FAD SYNTHASE"/>
    <property type="match status" value="1"/>
</dbReference>
<dbReference type="Pfam" id="PF01467">
    <property type="entry name" value="CTP_transf_like"/>
    <property type="match status" value="1"/>
</dbReference>
<dbReference type="InterPro" id="IPR050385">
    <property type="entry name" value="Archaeal_FAD_synthase"/>
</dbReference>
<keyword evidence="2" id="KW-0548">Nucleotidyltransferase</keyword>
<dbReference type="PANTHER" id="PTHR43793:SF1">
    <property type="entry name" value="FAD SYNTHASE"/>
    <property type="match status" value="1"/>
</dbReference>
<protein>
    <submittedName>
        <fullName evidence="6">FAD synthase</fullName>
    </submittedName>
</protein>
<keyword evidence="4" id="KW-0067">ATP-binding</keyword>
<evidence type="ECO:0000313" key="6">
    <source>
        <dbReference type="EMBL" id="OIR16643.1"/>
    </source>
</evidence>
<dbReference type="AlphaFoldDB" id="A0A1J5T949"/>
<dbReference type="NCBIfam" id="TIGR00125">
    <property type="entry name" value="cyt_tran_rel"/>
    <property type="match status" value="1"/>
</dbReference>
<feature type="domain" description="Cytidyltransferase-like" evidence="5">
    <location>
        <begin position="7"/>
        <end position="124"/>
    </location>
</feature>
<evidence type="ECO:0000313" key="7">
    <source>
        <dbReference type="Proteomes" id="UP000183815"/>
    </source>
</evidence>
<dbReference type="SUPFAM" id="SSF52374">
    <property type="entry name" value="Nucleotidylyl transferase"/>
    <property type="match status" value="1"/>
</dbReference>
<proteinExistence type="predicted"/>
<keyword evidence="3" id="KW-0547">Nucleotide-binding</keyword>
<organism evidence="6 7">
    <name type="scientific">Marine Group III euryarchaeote CG-Bathy1</name>
    <dbReference type="NCBI Taxonomy" id="1889001"/>
    <lineage>
        <taxon>Archaea</taxon>
        <taxon>Methanobacteriati</taxon>
        <taxon>Thermoplasmatota</taxon>
        <taxon>Thermoplasmata</taxon>
        <taxon>Candidatus Thermoprofundales</taxon>
    </lineage>
</organism>
<evidence type="ECO:0000256" key="1">
    <source>
        <dbReference type="ARBA" id="ARBA00022679"/>
    </source>
</evidence>
<gene>
    <name evidence="6" type="ORF">BEU04_01535</name>
</gene>
<dbReference type="Proteomes" id="UP000183815">
    <property type="component" value="Unassembled WGS sequence"/>
</dbReference>
<keyword evidence="1" id="KW-0808">Transferase</keyword>
<comment type="caution">
    <text evidence="6">The sequence shown here is derived from an EMBL/GenBank/DDBJ whole genome shotgun (WGS) entry which is preliminary data.</text>
</comment>
<dbReference type="GO" id="GO:0005524">
    <property type="term" value="F:ATP binding"/>
    <property type="evidence" value="ECO:0007669"/>
    <property type="project" value="UniProtKB-KW"/>
</dbReference>
<dbReference type="InterPro" id="IPR014729">
    <property type="entry name" value="Rossmann-like_a/b/a_fold"/>
</dbReference>
<dbReference type="EMBL" id="MIYU01000012">
    <property type="protein sequence ID" value="OIR16643.1"/>
    <property type="molecule type" value="Genomic_DNA"/>
</dbReference>
<evidence type="ECO:0000259" key="5">
    <source>
        <dbReference type="Pfam" id="PF01467"/>
    </source>
</evidence>